<keyword evidence="4" id="KW-0378">Hydrolase</keyword>
<dbReference type="Pfam" id="PF06259">
    <property type="entry name" value="Abhydrolase_8"/>
    <property type="match status" value="1"/>
</dbReference>
<dbReference type="EMBL" id="JAUCMN010000003">
    <property type="protein sequence ID" value="MDM7891057.1"/>
    <property type="molecule type" value="Genomic_DNA"/>
</dbReference>
<comment type="caution">
    <text evidence="4">The sequence shown here is derived from an EMBL/GenBank/DDBJ whole genome shotgun (WGS) entry which is preliminary data.</text>
</comment>
<gene>
    <name evidence="4" type="ORF">QUG93_05130</name>
</gene>
<proteinExistence type="predicted"/>
<dbReference type="Gene3D" id="3.40.50.1820">
    <property type="entry name" value="alpha/beta hydrolase"/>
    <property type="match status" value="1"/>
</dbReference>
<evidence type="ECO:0000256" key="1">
    <source>
        <dbReference type="SAM" id="MobiDB-lite"/>
    </source>
</evidence>
<evidence type="ECO:0000256" key="2">
    <source>
        <dbReference type="SAM" id="SignalP"/>
    </source>
</evidence>
<protein>
    <submittedName>
        <fullName evidence="4">Alpha/beta hydrolase</fullName>
    </submittedName>
</protein>
<accession>A0ABT7TN83</accession>
<evidence type="ECO:0000313" key="4">
    <source>
        <dbReference type="EMBL" id="MDM7891057.1"/>
    </source>
</evidence>
<dbReference type="Proteomes" id="UP001236404">
    <property type="component" value="Unassembled WGS sequence"/>
</dbReference>
<keyword evidence="2" id="KW-0732">Signal</keyword>
<name>A0ABT7TN83_9MICO</name>
<dbReference type="GO" id="GO:0016787">
    <property type="term" value="F:hydrolase activity"/>
    <property type="evidence" value="ECO:0007669"/>
    <property type="project" value="UniProtKB-KW"/>
</dbReference>
<feature type="chain" id="PRO_5045923264" evidence="2">
    <location>
        <begin position="18"/>
        <end position="491"/>
    </location>
</feature>
<feature type="region of interest" description="Disordered" evidence="1">
    <location>
        <begin position="462"/>
        <end position="491"/>
    </location>
</feature>
<keyword evidence="5" id="KW-1185">Reference proteome</keyword>
<evidence type="ECO:0000313" key="5">
    <source>
        <dbReference type="Proteomes" id="UP001236404"/>
    </source>
</evidence>
<dbReference type="InterPro" id="IPR010427">
    <property type="entry name" value="DUF1023"/>
</dbReference>
<feature type="signal peptide" evidence="2">
    <location>
        <begin position="1"/>
        <end position="17"/>
    </location>
</feature>
<dbReference type="InterPro" id="IPR029058">
    <property type="entry name" value="AB_hydrolase_fold"/>
</dbReference>
<evidence type="ECO:0000259" key="3">
    <source>
        <dbReference type="Pfam" id="PF06259"/>
    </source>
</evidence>
<sequence>MLLIAAALLTASMHSLGVVEAPAAPAVVPTVVVAASPAVVPPAVVAASPAVVPAAAVAGSADAARVVPGLSTTDLGRDAVDLDTLARARGRAFLVDLVAVDRVDLDRAGRDGRVLATAQDHPPTGVDVAAWWGGLTADTRERLVTLAPSVVGNLDGVPFEVRDRANRVALATELSDAEAATETDADADAATDAARAAMLGQVRAALATEPGQAARSLVVLDTRGAGRAAIAVGDLGTARDVTVVVPGMFFTVTGQMHDFTDTASDLYDEQAAVSALAASRTGADAGTGAVLAWMGYRTPDMSNILSLGLAQTGAERLERVVDGLDAVRGADRPRLNVVAHSYGSTTALMALSSGRMQADSLTVLGSPGSDVRTASELAVHTGQVYVGDAHSDPIAGSGYFGTDPGSPGFGSTVLDLSADTAAPGEGVFRRPVGHNDYLKPGTASLHDVALIAVGRGDLVRHQARRGEGGGNGPRTAPDMYLLRPQDLQPRD</sequence>
<feature type="domain" description="DUF1023" evidence="3">
    <location>
        <begin position="221"/>
        <end position="397"/>
    </location>
</feature>
<dbReference type="RefSeq" id="WP_289472685.1">
    <property type="nucleotide sequence ID" value="NZ_JAUCMN010000003.1"/>
</dbReference>
<organism evidence="4 5">
    <name type="scientific">Curtobacterium caseinilyticum</name>
    <dbReference type="NCBI Taxonomy" id="3055137"/>
    <lineage>
        <taxon>Bacteria</taxon>
        <taxon>Bacillati</taxon>
        <taxon>Actinomycetota</taxon>
        <taxon>Actinomycetes</taxon>
        <taxon>Micrococcales</taxon>
        <taxon>Microbacteriaceae</taxon>
        <taxon>Curtobacterium</taxon>
    </lineage>
</organism>
<reference evidence="4 5" key="1">
    <citation type="submission" date="2023-06" db="EMBL/GenBank/DDBJ databases">
        <authorList>
            <person name="Feng G."/>
            <person name="Li J."/>
            <person name="Zhu H."/>
        </authorList>
    </citation>
    <scope>NUCLEOTIDE SEQUENCE [LARGE SCALE GENOMIC DNA]</scope>
    <source>
        <strain evidence="4 5">RHCKG28</strain>
    </source>
</reference>